<dbReference type="PANTHER" id="PTHR21461:SF69">
    <property type="entry name" value="GLYCOSYLTRANSFERASE FAMILY 92 PROTEIN"/>
    <property type="match status" value="1"/>
</dbReference>
<keyword evidence="10" id="KW-1185">Reference proteome</keyword>
<evidence type="ECO:0000256" key="3">
    <source>
        <dbReference type="ARBA" id="ARBA00022676"/>
    </source>
</evidence>
<dbReference type="GO" id="GO:0005737">
    <property type="term" value="C:cytoplasm"/>
    <property type="evidence" value="ECO:0007669"/>
    <property type="project" value="TreeGrafter"/>
</dbReference>
<dbReference type="InterPro" id="IPR008166">
    <property type="entry name" value="Glyco_transf_92"/>
</dbReference>
<gene>
    <name evidence="9" type="ORF">WJX74_003809</name>
</gene>
<dbReference type="PANTHER" id="PTHR21461">
    <property type="entry name" value="GLYCOSYLTRANSFERASE FAMILY 92 PROTEIN"/>
    <property type="match status" value="1"/>
</dbReference>
<accession>A0AAW1QHF5</accession>
<sequence length="409" mass="46377">MLRYRDLLLLTAFSYSARSACGSRHVKIEQPITAAADLAANSATDSALSADSNPPQADEHRIVACVQLRNELPYLIEWIEFHRVMGFTHMVIYDDFSSDNVTMLETLYKEHQRSYLTVVPPFAAGQDKFTHRAKTAEHCFLNFHHLADWMINMDVDEFVWSPSYPSLQQYFRSEVPSANHILHVGATRFGWSGQRDRFTYSLQLVANDSSRSVKLVNPNGVQLLVSSHTHRAADQRFNEPEEILKQSNKLCQQYAQELGEWSPCTNDYNGNFGKTFVRTHNAMSVWTHGGNVRLPYSNGNLPYTDIGLNNGGDIESEVCPSPICARADPFKLHIYHFRAPSMADSTKKNAEMGDVDEAALHKATAEQLAKSDALYEEETWFFNQIRDISLVRFADLLRERIAPLLSPLL</sequence>
<keyword evidence="3 8" id="KW-0328">Glycosyltransferase</keyword>
<evidence type="ECO:0000256" key="7">
    <source>
        <dbReference type="ARBA" id="ARBA00023136"/>
    </source>
</evidence>
<protein>
    <recommendedName>
        <fullName evidence="8">Glycosyltransferase family 92 protein</fullName>
        <ecNumber evidence="8">2.4.1.-</ecNumber>
    </recommendedName>
</protein>
<keyword evidence="5" id="KW-0812">Transmembrane</keyword>
<evidence type="ECO:0000256" key="8">
    <source>
        <dbReference type="RuleBase" id="RU366017"/>
    </source>
</evidence>
<dbReference type="Proteomes" id="UP001438707">
    <property type="component" value="Unassembled WGS sequence"/>
</dbReference>
<dbReference type="EMBL" id="JALJOS010000044">
    <property type="protein sequence ID" value="KAK9820723.1"/>
    <property type="molecule type" value="Genomic_DNA"/>
</dbReference>
<evidence type="ECO:0000313" key="10">
    <source>
        <dbReference type="Proteomes" id="UP001438707"/>
    </source>
</evidence>
<reference evidence="9 10" key="1">
    <citation type="journal article" date="2024" name="Nat. Commun.">
        <title>Phylogenomics reveals the evolutionary origins of lichenization in chlorophyte algae.</title>
        <authorList>
            <person name="Puginier C."/>
            <person name="Libourel C."/>
            <person name="Otte J."/>
            <person name="Skaloud P."/>
            <person name="Haon M."/>
            <person name="Grisel S."/>
            <person name="Petersen M."/>
            <person name="Berrin J.G."/>
            <person name="Delaux P.M."/>
            <person name="Dal Grande F."/>
            <person name="Keller J."/>
        </authorList>
    </citation>
    <scope>NUCLEOTIDE SEQUENCE [LARGE SCALE GENOMIC DNA]</scope>
    <source>
        <strain evidence="9 10">SAG 2145</strain>
    </source>
</reference>
<dbReference type="AlphaFoldDB" id="A0AAW1QHF5"/>
<evidence type="ECO:0000256" key="4">
    <source>
        <dbReference type="ARBA" id="ARBA00022679"/>
    </source>
</evidence>
<name>A0AAW1QHF5_9CHLO</name>
<keyword evidence="6" id="KW-1133">Transmembrane helix</keyword>
<organism evidence="9 10">
    <name type="scientific">Apatococcus lobatus</name>
    <dbReference type="NCBI Taxonomy" id="904363"/>
    <lineage>
        <taxon>Eukaryota</taxon>
        <taxon>Viridiplantae</taxon>
        <taxon>Chlorophyta</taxon>
        <taxon>core chlorophytes</taxon>
        <taxon>Trebouxiophyceae</taxon>
        <taxon>Chlorellales</taxon>
        <taxon>Chlorellaceae</taxon>
        <taxon>Apatococcus</taxon>
    </lineage>
</organism>
<dbReference type="Pfam" id="PF01697">
    <property type="entry name" value="Glyco_transf_92"/>
    <property type="match status" value="1"/>
</dbReference>
<evidence type="ECO:0000256" key="1">
    <source>
        <dbReference type="ARBA" id="ARBA00004167"/>
    </source>
</evidence>
<keyword evidence="4 8" id="KW-0808">Transferase</keyword>
<evidence type="ECO:0000256" key="6">
    <source>
        <dbReference type="ARBA" id="ARBA00022989"/>
    </source>
</evidence>
<evidence type="ECO:0000256" key="2">
    <source>
        <dbReference type="ARBA" id="ARBA00007647"/>
    </source>
</evidence>
<comment type="caution">
    <text evidence="9">The sequence shown here is derived from an EMBL/GenBank/DDBJ whole genome shotgun (WGS) entry which is preliminary data.</text>
</comment>
<proteinExistence type="inferred from homology"/>
<comment type="subcellular location">
    <subcellularLocation>
        <location evidence="1">Membrane</location>
        <topology evidence="1">Single-pass membrane protein</topology>
    </subcellularLocation>
</comment>
<comment type="similarity">
    <text evidence="2 8">Belongs to the glycosyltransferase 92 family.</text>
</comment>
<dbReference type="GO" id="GO:0016020">
    <property type="term" value="C:membrane"/>
    <property type="evidence" value="ECO:0007669"/>
    <property type="project" value="UniProtKB-SubCell"/>
</dbReference>
<dbReference type="GO" id="GO:0016757">
    <property type="term" value="F:glycosyltransferase activity"/>
    <property type="evidence" value="ECO:0007669"/>
    <property type="project" value="UniProtKB-UniRule"/>
</dbReference>
<evidence type="ECO:0000313" key="9">
    <source>
        <dbReference type="EMBL" id="KAK9820723.1"/>
    </source>
</evidence>
<evidence type="ECO:0000256" key="5">
    <source>
        <dbReference type="ARBA" id="ARBA00022692"/>
    </source>
</evidence>
<dbReference type="EC" id="2.4.1.-" evidence="8"/>
<keyword evidence="7" id="KW-0472">Membrane</keyword>